<feature type="domain" description="DNA helicase Pif1-like DEAD-box helicase" evidence="2">
    <location>
        <begin position="6"/>
        <end position="110"/>
    </location>
</feature>
<dbReference type="GO" id="GO:0016787">
    <property type="term" value="F:hydrolase activity"/>
    <property type="evidence" value="ECO:0007669"/>
    <property type="project" value="UniProtKB-KW"/>
</dbReference>
<dbReference type="SUPFAM" id="SSF52540">
    <property type="entry name" value="P-loop containing nucleoside triphosphate hydrolases"/>
    <property type="match status" value="1"/>
</dbReference>
<keyword evidence="1" id="KW-0227">DNA damage</keyword>
<dbReference type="GO" id="GO:0043139">
    <property type="term" value="F:5'-3' DNA helicase activity"/>
    <property type="evidence" value="ECO:0007669"/>
    <property type="project" value="UniProtKB-EC"/>
</dbReference>
<comment type="catalytic activity">
    <reaction evidence="1">
        <text>ATP + H2O = ADP + phosphate + H(+)</text>
        <dbReference type="Rhea" id="RHEA:13065"/>
        <dbReference type="ChEBI" id="CHEBI:15377"/>
        <dbReference type="ChEBI" id="CHEBI:15378"/>
        <dbReference type="ChEBI" id="CHEBI:30616"/>
        <dbReference type="ChEBI" id="CHEBI:43474"/>
        <dbReference type="ChEBI" id="CHEBI:456216"/>
        <dbReference type="EC" id="5.6.2.3"/>
    </reaction>
</comment>
<dbReference type="EC" id="5.6.2.3" evidence="1"/>
<dbReference type="GO" id="GO:0000723">
    <property type="term" value="P:telomere maintenance"/>
    <property type="evidence" value="ECO:0007669"/>
    <property type="project" value="InterPro"/>
</dbReference>
<dbReference type="PANTHER" id="PTHR47642">
    <property type="entry name" value="ATP-DEPENDENT DNA HELICASE"/>
    <property type="match status" value="1"/>
</dbReference>
<dbReference type="AlphaFoldDB" id="A0A7D9H979"/>
<evidence type="ECO:0000313" key="4">
    <source>
        <dbReference type="Proteomes" id="UP001152795"/>
    </source>
</evidence>
<evidence type="ECO:0000259" key="2">
    <source>
        <dbReference type="Pfam" id="PF05970"/>
    </source>
</evidence>
<dbReference type="InterPro" id="IPR010285">
    <property type="entry name" value="DNA_helicase_pif1-like_DEAD"/>
</dbReference>
<keyword evidence="1" id="KW-0233">DNA recombination</keyword>
<keyword evidence="1" id="KW-0378">Hydrolase</keyword>
<keyword evidence="1" id="KW-0547">Nucleotide-binding</keyword>
<comment type="caution">
    <text evidence="3">The sequence shown here is derived from an EMBL/GenBank/DDBJ whole genome shotgun (WGS) entry which is preliminary data.</text>
</comment>
<dbReference type="EMBL" id="CACRXK020000078">
    <property type="protein sequence ID" value="CAB3977885.1"/>
    <property type="molecule type" value="Genomic_DNA"/>
</dbReference>
<dbReference type="GO" id="GO:0005524">
    <property type="term" value="F:ATP binding"/>
    <property type="evidence" value="ECO:0007669"/>
    <property type="project" value="UniProtKB-KW"/>
</dbReference>
<sequence length="242" mass="27366">MHQYSMIGQTTLGWIDRHCRQSTGRNSQVFGGKSIILTGDPGQLPPVCDKQLYHSKPSSAVGEQGYYAYNVFDKVVMLTMNQRVKGSNTSQSMFRNLLLRLRDGKSSKEDWKQLLTRQPSHVANIDCFQDSTRLFYSNEEVAKFNYDHYLLDLKQPIAQVNARHSTNKAKGINSQDMHGLQPTLLICKKARVMLTMNLWPSAGLCNGATGYIEDIIYAQNQEPPLLPIAVVVKFDNQCHLID</sequence>
<dbReference type="GO" id="GO:0006281">
    <property type="term" value="P:DNA repair"/>
    <property type="evidence" value="ECO:0007669"/>
    <property type="project" value="UniProtKB-KW"/>
</dbReference>
<keyword evidence="1" id="KW-0067">ATP-binding</keyword>
<reference evidence="3" key="1">
    <citation type="submission" date="2020-04" db="EMBL/GenBank/DDBJ databases">
        <authorList>
            <person name="Alioto T."/>
            <person name="Alioto T."/>
            <person name="Gomez Garrido J."/>
        </authorList>
    </citation>
    <scope>NUCLEOTIDE SEQUENCE</scope>
    <source>
        <strain evidence="3">A484AB</strain>
    </source>
</reference>
<organism evidence="3 4">
    <name type="scientific">Paramuricea clavata</name>
    <name type="common">Red gorgonian</name>
    <name type="synonym">Violescent sea-whip</name>
    <dbReference type="NCBI Taxonomy" id="317549"/>
    <lineage>
        <taxon>Eukaryota</taxon>
        <taxon>Metazoa</taxon>
        <taxon>Cnidaria</taxon>
        <taxon>Anthozoa</taxon>
        <taxon>Octocorallia</taxon>
        <taxon>Malacalcyonacea</taxon>
        <taxon>Plexauridae</taxon>
        <taxon>Paramuricea</taxon>
    </lineage>
</organism>
<keyword evidence="4" id="KW-1185">Reference proteome</keyword>
<dbReference type="InterPro" id="IPR027417">
    <property type="entry name" value="P-loop_NTPase"/>
</dbReference>
<dbReference type="Proteomes" id="UP001152795">
    <property type="component" value="Unassembled WGS sequence"/>
</dbReference>
<gene>
    <name evidence="3" type="ORF">PACLA_8A064555</name>
</gene>
<comment type="cofactor">
    <cofactor evidence="1">
        <name>Mg(2+)</name>
        <dbReference type="ChEBI" id="CHEBI:18420"/>
    </cofactor>
</comment>
<dbReference type="OrthoDB" id="6141723at2759"/>
<proteinExistence type="inferred from homology"/>
<name>A0A7D9H979_PARCT</name>
<accession>A0A7D9H979</accession>
<protein>
    <recommendedName>
        <fullName evidence="1">ATP-dependent DNA helicase</fullName>
        <ecNumber evidence="1">5.6.2.3</ecNumber>
    </recommendedName>
</protein>
<evidence type="ECO:0000313" key="3">
    <source>
        <dbReference type="EMBL" id="CAB3977885.1"/>
    </source>
</evidence>
<dbReference type="Pfam" id="PF05970">
    <property type="entry name" value="PIF1"/>
    <property type="match status" value="1"/>
</dbReference>
<keyword evidence="1 3" id="KW-0347">Helicase</keyword>
<dbReference type="GO" id="GO:0006310">
    <property type="term" value="P:DNA recombination"/>
    <property type="evidence" value="ECO:0007669"/>
    <property type="project" value="UniProtKB-KW"/>
</dbReference>
<evidence type="ECO:0000256" key="1">
    <source>
        <dbReference type="RuleBase" id="RU363044"/>
    </source>
</evidence>
<dbReference type="InterPro" id="IPR051055">
    <property type="entry name" value="PIF1_helicase"/>
</dbReference>
<comment type="similarity">
    <text evidence="1">Belongs to the helicase family.</text>
</comment>
<keyword evidence="1" id="KW-0234">DNA repair</keyword>